<dbReference type="InterPro" id="IPR003594">
    <property type="entry name" value="HATPase_dom"/>
</dbReference>
<evidence type="ECO:0000313" key="14">
    <source>
        <dbReference type="EMBL" id="BDG10292.1"/>
    </source>
</evidence>
<dbReference type="Gene3D" id="3.30.450.350">
    <property type="entry name" value="CHASE domain"/>
    <property type="match status" value="1"/>
</dbReference>
<evidence type="ECO:0000256" key="5">
    <source>
        <dbReference type="ARBA" id="ARBA00022679"/>
    </source>
</evidence>
<keyword evidence="8" id="KW-1133">Transmembrane helix</keyword>
<sequence length="600" mass="64634">MRADPTLPPRPNLRESAAWAVLLAGLLATGVAVRVVTASIEAEQRARFSELAAVLEGDVRARLEAYLALLRGTRGLFAEGHEPTPAEGAALVRSLELESHYPGIQGVGFSKLLRPDELAAHVARERAVGRAGYRVWPTDPRPVYTSVVWLEPLDWRNQRAIGYDMFSEARRRAAMERARDTGLPSATGKVVLVQEAGTERQPGVLVYLPVYRGQPRTVAERRERLVGWVYAPFRADDLLRAILGAGGAPRLDLEVYDGERVEPGAVLFDQDPRPIAEGAGGMTRVTRLEVAGRIWTVLFAAPGGVGPRSTQRLPAAVAMAGLAFSLLGFGVVRAQVRGRAAAEEAGRRQAELAAENAQLLAQAQEAVQARNEFISLASHELKTPLTALRLQAHALARNASGLAPEVLQARTEAIRRSTDRMARLVETLLDISRIAAGGLSLEPQDADLAQVVQDVAERFADEAQRSGCQLVVIAPPALVGRWDPLRLDHVVTNLIGNAVKYGPGQPVEVILEEVADRARLTVRDRGIGIAPADQQRIFERFERAVSGSSFGGFGLGLWIVRQTVEAHGGTIAVESEPGEGATFTVELPRSGPPAPAPRPA</sequence>
<dbReference type="InterPro" id="IPR006189">
    <property type="entry name" value="CHASE_dom"/>
</dbReference>
<evidence type="ECO:0000256" key="2">
    <source>
        <dbReference type="ARBA" id="ARBA00004370"/>
    </source>
</evidence>
<dbReference type="SUPFAM" id="SSF47384">
    <property type="entry name" value="Homodimeric domain of signal transducing histidine kinase"/>
    <property type="match status" value="1"/>
</dbReference>
<proteinExistence type="predicted"/>
<keyword evidence="5" id="KW-0808">Transferase</keyword>
<gene>
    <name evidence="14" type="ORF">AMPC_34050</name>
</gene>
<dbReference type="Pfam" id="PF02518">
    <property type="entry name" value="HATPase_c"/>
    <property type="match status" value="1"/>
</dbReference>
<dbReference type="EMBL" id="AP025592">
    <property type="protein sequence ID" value="BDG10292.1"/>
    <property type="molecule type" value="Genomic_DNA"/>
</dbReference>
<organism evidence="14 15">
    <name type="scientific">Anaeromyxobacter paludicola</name>
    <dbReference type="NCBI Taxonomy" id="2918171"/>
    <lineage>
        <taxon>Bacteria</taxon>
        <taxon>Pseudomonadati</taxon>
        <taxon>Myxococcota</taxon>
        <taxon>Myxococcia</taxon>
        <taxon>Myxococcales</taxon>
        <taxon>Cystobacterineae</taxon>
        <taxon>Anaeromyxobacteraceae</taxon>
        <taxon>Anaeromyxobacter</taxon>
    </lineage>
</organism>
<dbReference type="InterPro" id="IPR036097">
    <property type="entry name" value="HisK_dim/P_sf"/>
</dbReference>
<keyword evidence="9" id="KW-0902">Two-component regulatory system</keyword>
<dbReference type="InterPro" id="IPR005467">
    <property type="entry name" value="His_kinase_dom"/>
</dbReference>
<evidence type="ECO:0000256" key="11">
    <source>
        <dbReference type="SAM" id="Coils"/>
    </source>
</evidence>
<dbReference type="PRINTS" id="PR00344">
    <property type="entry name" value="BCTRLSENSOR"/>
</dbReference>
<dbReference type="PROSITE" id="PS50839">
    <property type="entry name" value="CHASE"/>
    <property type="match status" value="1"/>
</dbReference>
<dbReference type="PANTHER" id="PTHR43711">
    <property type="entry name" value="TWO-COMPONENT HISTIDINE KINASE"/>
    <property type="match status" value="1"/>
</dbReference>
<dbReference type="Pfam" id="PF00512">
    <property type="entry name" value="HisKA"/>
    <property type="match status" value="1"/>
</dbReference>
<dbReference type="SMART" id="SM00388">
    <property type="entry name" value="HisKA"/>
    <property type="match status" value="1"/>
</dbReference>
<dbReference type="InterPro" id="IPR042240">
    <property type="entry name" value="CHASE_sf"/>
</dbReference>
<keyword evidence="4" id="KW-0597">Phosphoprotein</keyword>
<name>A0ABN6NAL8_9BACT</name>
<feature type="coiled-coil region" evidence="11">
    <location>
        <begin position="342"/>
        <end position="369"/>
    </location>
</feature>
<dbReference type="InterPro" id="IPR004358">
    <property type="entry name" value="Sig_transdc_His_kin-like_C"/>
</dbReference>
<comment type="catalytic activity">
    <reaction evidence="1">
        <text>ATP + protein L-histidine = ADP + protein N-phospho-L-histidine.</text>
        <dbReference type="EC" id="2.7.13.3"/>
    </reaction>
</comment>
<dbReference type="RefSeq" id="WP_248342714.1">
    <property type="nucleotide sequence ID" value="NZ_AP025592.1"/>
</dbReference>
<reference evidence="15" key="1">
    <citation type="journal article" date="2022" name="Int. J. Syst. Evol. Microbiol.">
        <title>Anaeromyxobacter oryzae sp. nov., Anaeromyxobacter diazotrophicus sp. nov. and Anaeromyxobacter paludicola sp. nov., isolated from paddy soils.</title>
        <authorList>
            <person name="Itoh H."/>
            <person name="Xu Z."/>
            <person name="Mise K."/>
            <person name="Masuda Y."/>
            <person name="Ushijima N."/>
            <person name="Hayakawa C."/>
            <person name="Shiratori Y."/>
            <person name="Senoo K."/>
        </authorList>
    </citation>
    <scope>NUCLEOTIDE SEQUENCE [LARGE SCALE GENOMIC DNA]</scope>
    <source>
        <strain evidence="15">Red630</strain>
    </source>
</reference>
<dbReference type="InterPro" id="IPR036890">
    <property type="entry name" value="HATPase_C_sf"/>
</dbReference>
<dbReference type="InterPro" id="IPR003661">
    <property type="entry name" value="HisK_dim/P_dom"/>
</dbReference>
<accession>A0ABN6NAL8</accession>
<dbReference type="PROSITE" id="PS50109">
    <property type="entry name" value="HIS_KIN"/>
    <property type="match status" value="1"/>
</dbReference>
<keyword evidence="10" id="KW-0472">Membrane</keyword>
<dbReference type="CDD" id="cd00082">
    <property type="entry name" value="HisKA"/>
    <property type="match status" value="1"/>
</dbReference>
<evidence type="ECO:0000256" key="3">
    <source>
        <dbReference type="ARBA" id="ARBA00012438"/>
    </source>
</evidence>
<dbReference type="EC" id="2.7.13.3" evidence="3"/>
<feature type="domain" description="Histidine kinase" evidence="12">
    <location>
        <begin position="376"/>
        <end position="591"/>
    </location>
</feature>
<evidence type="ECO:0000313" key="15">
    <source>
        <dbReference type="Proteomes" id="UP001162734"/>
    </source>
</evidence>
<evidence type="ECO:0000256" key="9">
    <source>
        <dbReference type="ARBA" id="ARBA00023012"/>
    </source>
</evidence>
<evidence type="ECO:0000256" key="6">
    <source>
        <dbReference type="ARBA" id="ARBA00022692"/>
    </source>
</evidence>
<dbReference type="SMART" id="SM00387">
    <property type="entry name" value="HATPase_c"/>
    <property type="match status" value="1"/>
</dbReference>
<evidence type="ECO:0000259" key="13">
    <source>
        <dbReference type="PROSITE" id="PS50839"/>
    </source>
</evidence>
<feature type="domain" description="CHASE" evidence="13">
    <location>
        <begin position="139"/>
        <end position="298"/>
    </location>
</feature>
<dbReference type="SUPFAM" id="SSF55874">
    <property type="entry name" value="ATPase domain of HSP90 chaperone/DNA topoisomerase II/histidine kinase"/>
    <property type="match status" value="1"/>
</dbReference>
<evidence type="ECO:0000259" key="12">
    <source>
        <dbReference type="PROSITE" id="PS50109"/>
    </source>
</evidence>
<keyword evidence="6" id="KW-0812">Transmembrane</keyword>
<evidence type="ECO:0000256" key="8">
    <source>
        <dbReference type="ARBA" id="ARBA00022989"/>
    </source>
</evidence>
<evidence type="ECO:0000256" key="4">
    <source>
        <dbReference type="ARBA" id="ARBA00022553"/>
    </source>
</evidence>
<dbReference type="CDD" id="cd00075">
    <property type="entry name" value="HATPase"/>
    <property type="match status" value="1"/>
</dbReference>
<comment type="subcellular location">
    <subcellularLocation>
        <location evidence="2">Membrane</location>
    </subcellularLocation>
</comment>
<dbReference type="Pfam" id="PF03924">
    <property type="entry name" value="CHASE"/>
    <property type="match status" value="1"/>
</dbReference>
<evidence type="ECO:0000256" key="1">
    <source>
        <dbReference type="ARBA" id="ARBA00000085"/>
    </source>
</evidence>
<keyword evidence="7" id="KW-0418">Kinase</keyword>
<dbReference type="InterPro" id="IPR050736">
    <property type="entry name" value="Sensor_HK_Regulatory"/>
</dbReference>
<dbReference type="SMART" id="SM01079">
    <property type="entry name" value="CHASE"/>
    <property type="match status" value="1"/>
</dbReference>
<dbReference type="PANTHER" id="PTHR43711:SF1">
    <property type="entry name" value="HISTIDINE KINASE 1"/>
    <property type="match status" value="1"/>
</dbReference>
<evidence type="ECO:0000256" key="10">
    <source>
        <dbReference type="ARBA" id="ARBA00023136"/>
    </source>
</evidence>
<dbReference type="Proteomes" id="UP001162734">
    <property type="component" value="Chromosome"/>
</dbReference>
<dbReference type="Gene3D" id="1.10.287.130">
    <property type="match status" value="1"/>
</dbReference>
<evidence type="ECO:0000256" key="7">
    <source>
        <dbReference type="ARBA" id="ARBA00022777"/>
    </source>
</evidence>
<keyword evidence="11" id="KW-0175">Coiled coil</keyword>
<keyword evidence="15" id="KW-1185">Reference proteome</keyword>
<protein>
    <recommendedName>
        <fullName evidence="3">histidine kinase</fullName>
        <ecNumber evidence="3">2.7.13.3</ecNumber>
    </recommendedName>
</protein>
<dbReference type="Gene3D" id="3.30.565.10">
    <property type="entry name" value="Histidine kinase-like ATPase, C-terminal domain"/>
    <property type="match status" value="1"/>
</dbReference>